<dbReference type="InterPro" id="IPR029056">
    <property type="entry name" value="Ribokinase-like"/>
</dbReference>
<dbReference type="GO" id="GO:0016301">
    <property type="term" value="F:kinase activity"/>
    <property type="evidence" value="ECO:0007669"/>
    <property type="project" value="UniProtKB-KW"/>
</dbReference>
<sequence length="342" mass="37977">MHRMKVVTFGEIMLRLSPPNHRRIFQAESFDVTYGGAEANVAAFLAQMGVDAYFVTKLPNNPLGDAAIGHLRKFGVKTDYIARGGNRIGIYFLEIGASQRPSKVVYDRAHSAISEAGREDFDWEKILDGARWFHFSGITPPLGKELPLILEDALKVAKEKNVTVSCDLNYRARLWSKEEAQKVMIPFMEYVDVLIANEEDIEKVLGIPVEGLDLKTGKLNREAYTKVAEEISKKYGFKTIGITLRESVSATVNYWSVMVYENGKPHFSTRYEIHIVDRVGAGDSFAGALIYGSLMGFEPQKKAEFAAAASCLKHTIPGDFAVLSVEEIEKLASGATSGRVER</sequence>
<dbReference type="eggNOG" id="COG0524">
    <property type="taxonomic scope" value="Bacteria"/>
</dbReference>
<dbReference type="InterPro" id="IPR011611">
    <property type="entry name" value="PfkB_dom"/>
</dbReference>
<evidence type="ECO:0000256" key="2">
    <source>
        <dbReference type="ARBA" id="ARBA00022679"/>
    </source>
</evidence>
<reference evidence="5 6" key="1">
    <citation type="journal article" date="2009" name="Biosci. Biotechnol. Biochem.">
        <title>WeGAS: a web-based microbial genome annotation system.</title>
        <authorList>
            <person name="Lee D."/>
            <person name="Seo H."/>
            <person name="Park C."/>
            <person name="Park K."/>
        </authorList>
    </citation>
    <scope>NUCLEOTIDE SEQUENCE [LARGE SCALE GENOMIC DNA]</scope>
    <source>
        <strain evidence="6">ATCC 49049 / DSM 4359 / NBRC 107923 / NS-E</strain>
    </source>
</reference>
<dbReference type="STRING" id="309803.CTN_0626"/>
<gene>
    <name evidence="5" type="ordered locus">CTN_0626</name>
</gene>
<name>B9K769_THENN</name>
<dbReference type="KEGG" id="tna:CTN_0626"/>
<comment type="similarity">
    <text evidence="1">Belongs to the carbohydrate kinase PfkB family.</text>
</comment>
<dbReference type="PANTHER" id="PTHR43320">
    <property type="entry name" value="SUGAR KINASE"/>
    <property type="match status" value="1"/>
</dbReference>
<evidence type="ECO:0000259" key="4">
    <source>
        <dbReference type="Pfam" id="PF00294"/>
    </source>
</evidence>
<evidence type="ECO:0000313" key="5">
    <source>
        <dbReference type="EMBL" id="ACM22802.1"/>
    </source>
</evidence>
<keyword evidence="6" id="KW-1185">Reference proteome</keyword>
<dbReference type="InterPro" id="IPR052700">
    <property type="entry name" value="Carb_kinase_PfkB-like"/>
</dbReference>
<proteinExistence type="inferred from homology"/>
<organism evidence="5 6">
    <name type="scientific">Thermotoga neapolitana (strain ATCC 49049 / DSM 4359 / NBRC 107923 / NS-E)</name>
    <dbReference type="NCBI Taxonomy" id="309803"/>
    <lineage>
        <taxon>Bacteria</taxon>
        <taxon>Thermotogati</taxon>
        <taxon>Thermotogota</taxon>
        <taxon>Thermotogae</taxon>
        <taxon>Thermotogales</taxon>
        <taxon>Thermotogaceae</taxon>
        <taxon>Thermotoga</taxon>
    </lineage>
</organism>
<dbReference type="CDD" id="cd01166">
    <property type="entry name" value="KdgK"/>
    <property type="match status" value="1"/>
</dbReference>
<evidence type="ECO:0000313" key="6">
    <source>
        <dbReference type="Proteomes" id="UP000000445"/>
    </source>
</evidence>
<dbReference type="PANTHER" id="PTHR43320:SF2">
    <property type="entry name" value="2-DEHYDRO-3-DEOXYGLUCONOKINASE_2-DEHYDRO-3-DEOXYGALACTONOKINASE"/>
    <property type="match status" value="1"/>
</dbReference>
<evidence type="ECO:0000256" key="3">
    <source>
        <dbReference type="ARBA" id="ARBA00022777"/>
    </source>
</evidence>
<dbReference type="EMBL" id="CP000916">
    <property type="protein sequence ID" value="ACM22802.1"/>
    <property type="molecule type" value="Genomic_DNA"/>
</dbReference>
<dbReference type="AlphaFoldDB" id="B9K769"/>
<keyword evidence="2" id="KW-0808">Transferase</keyword>
<accession>B9K769</accession>
<dbReference type="HOGENOM" id="CLU_027634_0_1_0"/>
<dbReference type="SUPFAM" id="SSF53613">
    <property type="entry name" value="Ribokinase-like"/>
    <property type="match status" value="1"/>
</dbReference>
<dbReference type="Pfam" id="PF00294">
    <property type="entry name" value="PfkB"/>
    <property type="match status" value="1"/>
</dbReference>
<evidence type="ECO:0000256" key="1">
    <source>
        <dbReference type="ARBA" id="ARBA00010688"/>
    </source>
</evidence>
<dbReference type="Gene3D" id="3.40.1190.20">
    <property type="match status" value="1"/>
</dbReference>
<dbReference type="Proteomes" id="UP000000445">
    <property type="component" value="Chromosome"/>
</dbReference>
<feature type="domain" description="Carbohydrate kinase PfkB" evidence="4">
    <location>
        <begin position="5"/>
        <end position="313"/>
    </location>
</feature>
<keyword evidence="3" id="KW-0418">Kinase</keyword>
<protein>
    <submittedName>
        <fullName evidence="5">PfkB domain protein</fullName>
    </submittedName>
</protein>